<dbReference type="HAMAP" id="MF_00291_B">
    <property type="entry name" value="Ribosomal_uS2_B"/>
    <property type="match status" value="1"/>
</dbReference>
<evidence type="ECO:0000256" key="6">
    <source>
        <dbReference type="RuleBase" id="RU003631"/>
    </source>
</evidence>
<proteinExistence type="inferred from homology"/>
<dbReference type="PRINTS" id="PR00395">
    <property type="entry name" value="RIBOSOMALS2"/>
</dbReference>
<keyword evidence="9" id="KW-1185">Reference proteome</keyword>
<evidence type="ECO:0000256" key="4">
    <source>
        <dbReference type="ARBA" id="ARBA00035256"/>
    </source>
</evidence>
<dbReference type="InterPro" id="IPR018130">
    <property type="entry name" value="Ribosomal_uS2_CS"/>
</dbReference>
<accession>A0ABM8ELT5</accession>
<name>A0ABM8ELT5_9BACT</name>
<dbReference type="SUPFAM" id="SSF52313">
    <property type="entry name" value="Ribosomal protein S2"/>
    <property type="match status" value="1"/>
</dbReference>
<dbReference type="GO" id="GO:0005840">
    <property type="term" value="C:ribosome"/>
    <property type="evidence" value="ECO:0007669"/>
    <property type="project" value="UniProtKB-KW"/>
</dbReference>
<evidence type="ECO:0000313" key="8">
    <source>
        <dbReference type="EMBL" id="BDV43522.1"/>
    </source>
</evidence>
<keyword evidence="2 5" id="KW-0689">Ribosomal protein</keyword>
<dbReference type="PANTHER" id="PTHR12534:SF0">
    <property type="entry name" value="SMALL RIBOSOMAL SUBUNIT PROTEIN US2M"/>
    <property type="match status" value="1"/>
</dbReference>
<feature type="region of interest" description="Disordered" evidence="7">
    <location>
        <begin position="235"/>
        <end position="257"/>
    </location>
</feature>
<dbReference type="Gene3D" id="1.10.287.610">
    <property type="entry name" value="Helix hairpin bin"/>
    <property type="match status" value="1"/>
</dbReference>
<dbReference type="PROSITE" id="PS00963">
    <property type="entry name" value="RIBOSOMAL_S2_2"/>
    <property type="match status" value="1"/>
</dbReference>
<dbReference type="Gene3D" id="3.40.50.10490">
    <property type="entry name" value="Glucose-6-phosphate isomerase like protein, domain 1"/>
    <property type="match status" value="1"/>
</dbReference>
<feature type="compositionally biased region" description="Low complexity" evidence="7">
    <location>
        <begin position="241"/>
        <end position="250"/>
    </location>
</feature>
<dbReference type="InterPro" id="IPR001865">
    <property type="entry name" value="Ribosomal_uS2"/>
</dbReference>
<dbReference type="InterPro" id="IPR023591">
    <property type="entry name" value="Ribosomal_uS2_flav_dom_sf"/>
</dbReference>
<evidence type="ECO:0000256" key="7">
    <source>
        <dbReference type="SAM" id="MobiDB-lite"/>
    </source>
</evidence>
<evidence type="ECO:0000256" key="3">
    <source>
        <dbReference type="ARBA" id="ARBA00023274"/>
    </source>
</evidence>
<dbReference type="EMBL" id="AP027151">
    <property type="protein sequence ID" value="BDV43522.1"/>
    <property type="molecule type" value="Genomic_DNA"/>
</dbReference>
<evidence type="ECO:0000256" key="5">
    <source>
        <dbReference type="HAMAP-Rule" id="MF_00291"/>
    </source>
</evidence>
<organism evidence="8 9">
    <name type="scientific">Geotalea uraniireducens</name>
    <dbReference type="NCBI Taxonomy" id="351604"/>
    <lineage>
        <taxon>Bacteria</taxon>
        <taxon>Pseudomonadati</taxon>
        <taxon>Thermodesulfobacteriota</taxon>
        <taxon>Desulfuromonadia</taxon>
        <taxon>Geobacterales</taxon>
        <taxon>Geobacteraceae</taxon>
        <taxon>Geotalea</taxon>
    </lineage>
</organism>
<gene>
    <name evidence="5 8" type="primary">rpsB</name>
    <name evidence="8" type="ORF">GURASL_24450</name>
</gene>
<comment type="similarity">
    <text evidence="1 5 6">Belongs to the universal ribosomal protein uS2 family.</text>
</comment>
<evidence type="ECO:0000313" key="9">
    <source>
        <dbReference type="Proteomes" id="UP001317705"/>
    </source>
</evidence>
<dbReference type="NCBIfam" id="TIGR01011">
    <property type="entry name" value="rpsB_bact"/>
    <property type="match status" value="1"/>
</dbReference>
<dbReference type="PANTHER" id="PTHR12534">
    <property type="entry name" value="30S RIBOSOMAL PROTEIN S2 PROKARYOTIC AND ORGANELLAR"/>
    <property type="match status" value="1"/>
</dbReference>
<dbReference type="CDD" id="cd01425">
    <property type="entry name" value="RPS2"/>
    <property type="match status" value="1"/>
</dbReference>
<dbReference type="Pfam" id="PF00318">
    <property type="entry name" value="Ribosomal_S2"/>
    <property type="match status" value="1"/>
</dbReference>
<dbReference type="PROSITE" id="PS00962">
    <property type="entry name" value="RIBOSOMAL_S2_1"/>
    <property type="match status" value="1"/>
</dbReference>
<evidence type="ECO:0000256" key="2">
    <source>
        <dbReference type="ARBA" id="ARBA00022980"/>
    </source>
</evidence>
<keyword evidence="3 5" id="KW-0687">Ribonucleoprotein</keyword>
<evidence type="ECO:0000256" key="1">
    <source>
        <dbReference type="ARBA" id="ARBA00006242"/>
    </source>
</evidence>
<sequence length="257" mass="28506">MSNITMKELLEAGVHFGHQTKRWNPKMKPFIFGARNGIYIIDLQKTVRLFKNAYNFVRENAQAGETMLFVGTKKQAQDAIGEEAQRCGMYYVNQRWLGGMLTNFATVKQSIDRLKRLDAMIADGSIDAYTKKEALQLEKERQKLEKTLGGIKGMSKLPGALFVIDPKNETIAVNEAKKLGIPVVAVVDTNCDPDPIDYVIPGNDDAIRAIRLLTSKMAEAVNEGLQVRETELQTESEGEEAVVAAEAPVAETEEVEA</sequence>
<protein>
    <recommendedName>
        <fullName evidence="4 5">Small ribosomal subunit protein uS2</fullName>
    </recommendedName>
</protein>
<dbReference type="Proteomes" id="UP001317705">
    <property type="component" value="Chromosome"/>
</dbReference>
<dbReference type="InterPro" id="IPR005706">
    <property type="entry name" value="Ribosomal_uS2_bac/mit/plastid"/>
</dbReference>
<reference evidence="8 9" key="1">
    <citation type="submission" date="2022-12" db="EMBL/GenBank/DDBJ databases">
        <title>Polyphasic characterization of Geotalea uranireducens NIT-SL11 newly isolated from a complex of sewage sludge and microbially reduced graphene oxide.</title>
        <authorList>
            <person name="Xie L."/>
            <person name="Yoshida N."/>
            <person name="Meng L."/>
        </authorList>
    </citation>
    <scope>NUCLEOTIDE SEQUENCE [LARGE SCALE GENOMIC DNA]</scope>
    <source>
        <strain evidence="8 9">NIT-SL11</strain>
    </source>
</reference>
<dbReference type="RefSeq" id="WP_281999648.1">
    <property type="nucleotide sequence ID" value="NZ_AP027151.1"/>
</dbReference>